<proteinExistence type="predicted"/>
<evidence type="ECO:0000313" key="4">
    <source>
        <dbReference type="EMBL" id="EPY23674.1"/>
    </source>
</evidence>
<dbReference type="EMBL" id="ATMH01007566">
    <property type="protein sequence ID" value="EPY23674.1"/>
    <property type="molecule type" value="Genomic_DNA"/>
</dbReference>
<dbReference type="SUPFAM" id="SSF48371">
    <property type="entry name" value="ARM repeat"/>
    <property type="match status" value="1"/>
</dbReference>
<dbReference type="InterPro" id="IPR011989">
    <property type="entry name" value="ARM-like"/>
</dbReference>
<dbReference type="OrthoDB" id="413572at2759"/>
<comment type="caution">
    <text evidence="4">The sequence shown here is derived from an EMBL/GenBank/DDBJ whole genome shotgun (WGS) entry which is preliminary data.</text>
</comment>
<name>S9U4H7_9TRYP</name>
<evidence type="ECO:0000313" key="5">
    <source>
        <dbReference type="EMBL" id="EPY26154.1"/>
    </source>
</evidence>
<dbReference type="Proteomes" id="UP000015354">
    <property type="component" value="Unassembled WGS sequence"/>
</dbReference>
<dbReference type="InterPro" id="IPR052623">
    <property type="entry name" value="DAAF5"/>
</dbReference>
<dbReference type="InterPro" id="IPR057978">
    <property type="entry name" value="TPR_DAAF5"/>
</dbReference>
<gene>
    <name evidence="5" type="ORF">STCU_06294</name>
    <name evidence="4" type="ORF">STCU_07566</name>
    <name evidence="3" type="ORF">STCU_07785</name>
</gene>
<dbReference type="Pfam" id="PF24573">
    <property type="entry name" value="HEAT_DAAF5"/>
    <property type="match status" value="1"/>
</dbReference>
<dbReference type="Pfam" id="PF25757">
    <property type="entry name" value="TPR_DNAAF5"/>
    <property type="match status" value="1"/>
</dbReference>
<protein>
    <submittedName>
        <fullName evidence="4">HEAT repeat containing 2</fullName>
    </submittedName>
</protein>
<sequence>MCSFLHFSPLFVLVQMESLPKYIAALSDANKMKRCAAYKKMSCVVADESAALTKEDNFSIIHVCLKGFEDSSERCREEAVKIISNLVSSQDANILDWVLPSIVTRIGVTPITEESEEIRLQLLLLSSKCMSLFPHDIGPRNYMDFFQVLLENCFSDPFPDLKKEACRIAVQLCAIEPKLVKPITVPLAKAIKNTCLLHKHSSVRGEAATALSALVRHGASEILADTKDEPQVRSTSSQLYILCNDHSESVRLAVLKVLSCALLDVKDRLENHSRYLPHVLLLTTDDFEAVQQTAQTLLNEVGKAFVLDNEDNRIDVTTRRVTLKDIEWYADDEYPDMALLSCPKGTFKILDSRPLLGSRHAVAEAARGFLTQILTDATAIDWVIPFSTNNRRVMALRILWAVILHIEKSTVQHTERILGALYKALRDDNADVRREATLCVELIGKFLTPDQYLPFIISKSSTKDKEEDTTVVQKTDKKTIVSTSMENQPIEKAPTLFSTAAVSTKCSVLATLGYFVNSSQEKFTVAHAKEIVQAMTSNELTESENEDILTSLLDCFQIILPVMAKKSFVPNVDHPLPDNVQRDPQQRTLDSIVFYALLRVKASSFPSVQLKAAQAIEQLSSLVTGSQKGIYELHATRILHRYAFTMPVGAFADLVLNASQVSSIGAQLTPVFLHRLSDIDFSVRTVDELRYFSVLEQLLWGNDALFSPKELEELLTVVIVPLGTFQPGQVAHLFRKIAVNCICALSAPSYVAHLRAAMERDSGELANKVVLLWCSASDSDDGEMRLICVSTFADLCCYPMAKGPANELVQSLILRFDDPNDLIRLRTAEALLKATRGWEGLSPPVKEDLGAQMVPLVKKILIYMDDDDDAMNVRAVLREVLEQLGAKSPNIVVDLTRSAMAKHKDPAVCQAVIDRIERESTI</sequence>
<reference evidence="4 6" key="1">
    <citation type="journal article" date="2013" name="PLoS ONE">
        <title>Predicting the Proteins of Angomonas deanei, Strigomonas culicis and Their Respective Endosymbionts Reveals New Aspects of the Trypanosomatidae Family.</title>
        <authorList>
            <person name="Motta M.C."/>
            <person name="Martins A.C."/>
            <person name="de Souza S.S."/>
            <person name="Catta-Preta C.M."/>
            <person name="Silva R."/>
            <person name="Klein C.C."/>
            <person name="de Almeida L.G."/>
            <person name="de Lima Cunha O."/>
            <person name="Ciapina L.P."/>
            <person name="Brocchi M."/>
            <person name="Colabardini A.C."/>
            <person name="de Araujo Lima B."/>
            <person name="Machado C.R."/>
            <person name="de Almeida Soares C.M."/>
            <person name="Probst C.M."/>
            <person name="de Menezes C.B."/>
            <person name="Thompson C.E."/>
            <person name="Bartholomeu D.C."/>
            <person name="Gradia D.F."/>
            <person name="Pavoni D.P."/>
            <person name="Grisard E.C."/>
            <person name="Fantinatti-Garboggini F."/>
            <person name="Marchini F.K."/>
            <person name="Rodrigues-Luiz G.F."/>
            <person name="Wagner G."/>
            <person name="Goldman G.H."/>
            <person name="Fietto J.L."/>
            <person name="Elias M.C."/>
            <person name="Goldman M.H."/>
            <person name="Sagot M.F."/>
            <person name="Pereira M."/>
            <person name="Stoco P.H."/>
            <person name="de Mendonca-Neto R.P."/>
            <person name="Teixeira S.M."/>
            <person name="Maciel T.E."/>
            <person name="de Oliveira Mendes T.A."/>
            <person name="Urmenyi T.P."/>
            <person name="de Souza W."/>
            <person name="Schenkman S."/>
            <person name="de Vasconcelos A.T."/>
        </authorList>
    </citation>
    <scope>NUCLEOTIDE SEQUENCE [LARGE SCALE GENOMIC DNA]</scope>
</reference>
<reference evidence="4" key="2">
    <citation type="submission" date="2013-03" db="EMBL/GenBank/DDBJ databases">
        <authorList>
            <person name="Motta M.C.M."/>
            <person name="Martins A.C.A."/>
            <person name="Preta C.M.C.C."/>
            <person name="Silva R."/>
            <person name="de Souza S.S."/>
            <person name="Klein C.C."/>
            <person name="de Almeida L.G.P."/>
            <person name="Cunha O.L."/>
            <person name="Colabardini A.C."/>
            <person name="Lima B.A."/>
            <person name="Machado C.R."/>
            <person name="Soares C.M.A."/>
            <person name="de Menezes C.B.A."/>
            <person name="Bartolomeu D.C."/>
            <person name="Grisard E.C."/>
            <person name="Fantinatti-Garboggini F."/>
            <person name="Rodrigues-Luiz G.F."/>
            <person name="Wagner G."/>
            <person name="Goldman G.H."/>
            <person name="Fietto J.L.R."/>
            <person name="Ciapina L.P."/>
            <person name="Brocchi M."/>
            <person name="Elias M.C."/>
            <person name="Goldman M.H.S."/>
            <person name="Sagot M.-F."/>
            <person name="Pereira M."/>
            <person name="Stoco P.H."/>
            <person name="Teixeira S.M.R."/>
            <person name="de Mendonca-Neto R.P."/>
            <person name="Maciel T.E.F."/>
            <person name="Mendes T.A.O."/>
            <person name="Urmenyi T.P."/>
            <person name="Teixeira M.M.G."/>
            <person name="de Camargo E.F.P."/>
            <person name="de Sousa W."/>
            <person name="Schenkman S."/>
            <person name="de Vasconcelos A.T.R."/>
        </authorList>
    </citation>
    <scope>NUCLEOTIDE SEQUENCE</scope>
</reference>
<evidence type="ECO:0000259" key="1">
    <source>
        <dbReference type="Pfam" id="PF24573"/>
    </source>
</evidence>
<keyword evidence="6" id="KW-1185">Reference proteome</keyword>
<evidence type="ECO:0000313" key="6">
    <source>
        <dbReference type="Proteomes" id="UP000015354"/>
    </source>
</evidence>
<dbReference type="InterPro" id="IPR056497">
    <property type="entry name" value="HEAT_DAAF5"/>
</dbReference>
<dbReference type="Gene3D" id="1.25.10.10">
    <property type="entry name" value="Leucine-rich Repeat Variant"/>
    <property type="match status" value="3"/>
</dbReference>
<evidence type="ECO:0000259" key="2">
    <source>
        <dbReference type="Pfam" id="PF25757"/>
    </source>
</evidence>
<feature type="domain" description="Dynein axonemal assembly factor 5 HEAT-repeat" evidence="1">
    <location>
        <begin position="352"/>
        <end position="566"/>
    </location>
</feature>
<dbReference type="PANTHER" id="PTHR16216">
    <property type="entry name" value="DYNEIN ASSEMBLY FACTOR 5, AXONEMAL"/>
    <property type="match status" value="1"/>
</dbReference>
<dbReference type="EMBL" id="ATMH01006294">
    <property type="protein sequence ID" value="EPY26154.1"/>
    <property type="molecule type" value="Genomic_DNA"/>
</dbReference>
<dbReference type="PANTHER" id="PTHR16216:SF2">
    <property type="entry name" value="DYNEIN AXONEMAL ASSEMBLY FACTOR 5"/>
    <property type="match status" value="1"/>
</dbReference>
<dbReference type="AlphaFoldDB" id="S9U4H7"/>
<feature type="domain" description="Dynein axonemal assembly factor 5 TPR repeats" evidence="2">
    <location>
        <begin position="26"/>
        <end position="312"/>
    </location>
</feature>
<organism evidence="4 6">
    <name type="scientific">Strigomonas culicis</name>
    <dbReference type="NCBI Taxonomy" id="28005"/>
    <lineage>
        <taxon>Eukaryota</taxon>
        <taxon>Discoba</taxon>
        <taxon>Euglenozoa</taxon>
        <taxon>Kinetoplastea</taxon>
        <taxon>Metakinetoplastina</taxon>
        <taxon>Trypanosomatida</taxon>
        <taxon>Trypanosomatidae</taxon>
        <taxon>Strigomonadinae</taxon>
        <taxon>Strigomonas</taxon>
    </lineage>
</organism>
<dbReference type="InterPro" id="IPR016024">
    <property type="entry name" value="ARM-type_fold"/>
</dbReference>
<evidence type="ECO:0000313" key="3">
    <source>
        <dbReference type="EMBL" id="EPY23277.1"/>
    </source>
</evidence>
<dbReference type="EMBL" id="ATMH01007785">
    <property type="protein sequence ID" value="EPY23277.1"/>
    <property type="molecule type" value="Genomic_DNA"/>
</dbReference>
<accession>S9U4H7</accession>